<evidence type="ECO:0000313" key="2">
    <source>
        <dbReference type="Proteomes" id="UP000824120"/>
    </source>
</evidence>
<proteinExistence type="predicted"/>
<keyword evidence="2" id="KW-1185">Reference proteome</keyword>
<name>A0A9J5ZXC6_SOLCO</name>
<reference evidence="1 2" key="1">
    <citation type="submission" date="2020-09" db="EMBL/GenBank/DDBJ databases">
        <title>De no assembly of potato wild relative species, Solanum commersonii.</title>
        <authorList>
            <person name="Cho K."/>
        </authorList>
    </citation>
    <scope>NUCLEOTIDE SEQUENCE [LARGE SCALE GENOMIC DNA]</scope>
    <source>
        <strain evidence="1">LZ3.2</strain>
        <tissue evidence="1">Leaf</tissue>
    </source>
</reference>
<protein>
    <submittedName>
        <fullName evidence="1">Uncharacterized protein</fullName>
    </submittedName>
</protein>
<gene>
    <name evidence="1" type="ORF">H5410_016563</name>
</gene>
<sequence length="77" mass="8782">MKWVDFGFPEDRVLQFIDFLKSVLLMLSIFSFLQLICGVGVQEVICLSEGPIFWKLVVILALRASTFSKLDKDSIIL</sequence>
<comment type="caution">
    <text evidence="1">The sequence shown here is derived from an EMBL/GenBank/DDBJ whole genome shotgun (WGS) entry which is preliminary data.</text>
</comment>
<accession>A0A9J5ZXC6</accession>
<dbReference type="EMBL" id="JACXVP010000003">
    <property type="protein sequence ID" value="KAG5616739.1"/>
    <property type="molecule type" value="Genomic_DNA"/>
</dbReference>
<dbReference type="Proteomes" id="UP000824120">
    <property type="component" value="Chromosome 3"/>
</dbReference>
<evidence type="ECO:0000313" key="1">
    <source>
        <dbReference type="EMBL" id="KAG5616739.1"/>
    </source>
</evidence>
<organism evidence="1 2">
    <name type="scientific">Solanum commersonii</name>
    <name type="common">Commerson's wild potato</name>
    <name type="synonym">Commerson's nightshade</name>
    <dbReference type="NCBI Taxonomy" id="4109"/>
    <lineage>
        <taxon>Eukaryota</taxon>
        <taxon>Viridiplantae</taxon>
        <taxon>Streptophyta</taxon>
        <taxon>Embryophyta</taxon>
        <taxon>Tracheophyta</taxon>
        <taxon>Spermatophyta</taxon>
        <taxon>Magnoliopsida</taxon>
        <taxon>eudicotyledons</taxon>
        <taxon>Gunneridae</taxon>
        <taxon>Pentapetalae</taxon>
        <taxon>asterids</taxon>
        <taxon>lamiids</taxon>
        <taxon>Solanales</taxon>
        <taxon>Solanaceae</taxon>
        <taxon>Solanoideae</taxon>
        <taxon>Solaneae</taxon>
        <taxon>Solanum</taxon>
    </lineage>
</organism>
<dbReference type="AlphaFoldDB" id="A0A9J5ZXC6"/>